<proteinExistence type="predicted"/>
<feature type="transmembrane region" description="Helical" evidence="2">
    <location>
        <begin position="215"/>
        <end position="233"/>
    </location>
</feature>
<feature type="transmembrane region" description="Helical" evidence="2">
    <location>
        <begin position="104"/>
        <end position="124"/>
    </location>
</feature>
<reference evidence="3" key="1">
    <citation type="submission" date="2020-12" db="EMBL/GenBank/DDBJ databases">
        <title>Methylobrevis albus sp. nov., isolated from fresh water lack sediment.</title>
        <authorList>
            <person name="Zou Q."/>
        </authorList>
    </citation>
    <scope>NUCLEOTIDE SEQUENCE</scope>
    <source>
        <strain evidence="3">L22</strain>
    </source>
</reference>
<comment type="caution">
    <text evidence="3">The sequence shown here is derived from an EMBL/GenBank/DDBJ whole genome shotgun (WGS) entry which is preliminary data.</text>
</comment>
<feature type="transmembrane region" description="Helical" evidence="2">
    <location>
        <begin position="185"/>
        <end position="203"/>
    </location>
</feature>
<feature type="transmembrane region" description="Helical" evidence="2">
    <location>
        <begin position="64"/>
        <end position="84"/>
    </location>
</feature>
<gene>
    <name evidence="3" type="ORF">I5731_05105</name>
</gene>
<dbReference type="Proteomes" id="UP000631694">
    <property type="component" value="Unassembled WGS sequence"/>
</dbReference>
<keyword evidence="2" id="KW-0472">Membrane</keyword>
<keyword evidence="2" id="KW-0812">Transmembrane</keyword>
<dbReference type="PIRSF" id="PIRSF028704">
    <property type="entry name" value="UPC028704"/>
    <property type="match status" value="1"/>
</dbReference>
<sequence>MPVLTRTPSEPAAATRAPAPPAKRPRDPRLDVFRGIGMAIILIAHVPGNPWILWIPARFGFSDATEIFVCLSGMASAIAFGRVFDREGFALGTARVAQRVWQVYWAHVCLFLTVAAIMVVAGTAPNGLPYVNGLNLHPFFNDPMPQLVGLLTLTYVPNYFDILPMYLVILALMPLVLAAERLHRAAAFALVGGLWLTAQTGALDLPAEPWSERPWFFNPFGWQLIFFCGFFLMRGRLPAPPWRPAYAALAALVLLATIPFAWHVALRGVPAFAEVAEALRPLTSKSSFGILRLVHFGALAYLAYHLAGEGGRRLKGPLVRLVAVVGQQSLAVFLASMVIAQMLGILMDHTGRGPLSVAAANLLGLAGLVAVAFTVRWFKQAPWKAAG</sequence>
<name>A0A931MYY0_9HYPH</name>
<feature type="transmembrane region" description="Helical" evidence="2">
    <location>
        <begin position="318"/>
        <end position="343"/>
    </location>
</feature>
<dbReference type="EMBL" id="JADZLT010000042">
    <property type="protein sequence ID" value="MBH0237191.1"/>
    <property type="molecule type" value="Genomic_DNA"/>
</dbReference>
<organism evidence="3 4">
    <name type="scientific">Methylobrevis albus</name>
    <dbReference type="NCBI Taxonomy" id="2793297"/>
    <lineage>
        <taxon>Bacteria</taxon>
        <taxon>Pseudomonadati</taxon>
        <taxon>Pseudomonadota</taxon>
        <taxon>Alphaproteobacteria</taxon>
        <taxon>Hyphomicrobiales</taxon>
        <taxon>Pleomorphomonadaceae</taxon>
        <taxon>Methylobrevis</taxon>
    </lineage>
</organism>
<evidence type="ECO:0000256" key="1">
    <source>
        <dbReference type="SAM" id="MobiDB-lite"/>
    </source>
</evidence>
<feature type="transmembrane region" description="Helical" evidence="2">
    <location>
        <begin position="355"/>
        <end position="378"/>
    </location>
</feature>
<feature type="region of interest" description="Disordered" evidence="1">
    <location>
        <begin position="1"/>
        <end position="26"/>
    </location>
</feature>
<keyword evidence="2" id="KW-1133">Transmembrane helix</keyword>
<evidence type="ECO:0000313" key="4">
    <source>
        <dbReference type="Proteomes" id="UP000631694"/>
    </source>
</evidence>
<dbReference type="InterPro" id="IPR014550">
    <property type="entry name" value="UCP028704_OpgC"/>
</dbReference>
<dbReference type="PANTHER" id="PTHR38592">
    <property type="entry name" value="BLL4819 PROTEIN"/>
    <property type="match status" value="1"/>
</dbReference>
<dbReference type="PANTHER" id="PTHR38592:SF3">
    <property type="entry name" value="BLL4819 PROTEIN"/>
    <property type="match status" value="1"/>
</dbReference>
<feature type="transmembrane region" description="Helical" evidence="2">
    <location>
        <begin position="32"/>
        <end position="52"/>
    </location>
</feature>
<feature type="compositionally biased region" description="Low complexity" evidence="1">
    <location>
        <begin position="1"/>
        <end position="17"/>
    </location>
</feature>
<dbReference type="RefSeq" id="WP_197310293.1">
    <property type="nucleotide sequence ID" value="NZ_JADZLT010000042.1"/>
</dbReference>
<dbReference type="Pfam" id="PF10129">
    <property type="entry name" value="OpgC_C"/>
    <property type="match status" value="1"/>
</dbReference>
<feature type="transmembrane region" description="Helical" evidence="2">
    <location>
        <begin position="245"/>
        <end position="266"/>
    </location>
</feature>
<evidence type="ECO:0000313" key="3">
    <source>
        <dbReference type="EMBL" id="MBH0237191.1"/>
    </source>
</evidence>
<feature type="transmembrane region" description="Helical" evidence="2">
    <location>
        <begin position="159"/>
        <end position="178"/>
    </location>
</feature>
<protein>
    <submittedName>
        <fullName evidence="3">OpgC domain-containing protein</fullName>
    </submittedName>
</protein>
<keyword evidence="4" id="KW-1185">Reference proteome</keyword>
<accession>A0A931MYY0</accession>
<dbReference type="AlphaFoldDB" id="A0A931MYY0"/>
<evidence type="ECO:0000256" key="2">
    <source>
        <dbReference type="SAM" id="Phobius"/>
    </source>
</evidence>
<feature type="transmembrane region" description="Helical" evidence="2">
    <location>
        <begin position="286"/>
        <end position="306"/>
    </location>
</feature>